<evidence type="ECO:0000313" key="2">
    <source>
        <dbReference type="Proteomes" id="UP000530660"/>
    </source>
</evidence>
<keyword evidence="2" id="KW-1185">Reference proteome</keyword>
<evidence type="ECO:0000313" key="1">
    <source>
        <dbReference type="EMBL" id="KAF6004807.1"/>
    </source>
</evidence>
<comment type="caution">
    <text evidence="1">The sequence shown here is derived from an EMBL/GenBank/DDBJ whole genome shotgun (WGS) entry which is preliminary data.</text>
</comment>
<organism evidence="1 2">
    <name type="scientific">Cyanidiococcus yangmingshanensis</name>
    <dbReference type="NCBI Taxonomy" id="2690220"/>
    <lineage>
        <taxon>Eukaryota</taxon>
        <taxon>Rhodophyta</taxon>
        <taxon>Bangiophyceae</taxon>
        <taxon>Cyanidiales</taxon>
        <taxon>Cyanidiaceae</taxon>
        <taxon>Cyanidiococcus</taxon>
    </lineage>
</organism>
<proteinExistence type="predicted"/>
<reference evidence="1 2" key="1">
    <citation type="journal article" date="2020" name="J. Phycol.">
        <title>Comparative genome analysis reveals Cyanidiococcus gen. nov., a new extremophilic red algal genus sister to Cyanidioschyzon (Cyanidioschyzonaceae, Rhodophyta).</title>
        <authorList>
            <person name="Liu S.-L."/>
            <person name="Chiang Y.-R."/>
            <person name="Yoon H.S."/>
            <person name="Fu H.-Y."/>
        </authorList>
    </citation>
    <scope>NUCLEOTIDE SEQUENCE [LARGE SCALE GENOMIC DNA]</scope>
    <source>
        <strain evidence="1 2">THAL066</strain>
    </source>
</reference>
<dbReference type="AlphaFoldDB" id="A0A7J7IQI4"/>
<dbReference type="Proteomes" id="UP000530660">
    <property type="component" value="Unassembled WGS sequence"/>
</dbReference>
<dbReference type="EMBL" id="VWRR01000002">
    <property type="protein sequence ID" value="KAF6004807.1"/>
    <property type="molecule type" value="Genomic_DNA"/>
</dbReference>
<name>A0A7J7IQI4_9RHOD</name>
<sequence>MGKMASAVSEKQPTTASTIIRTRSVEADCSFQAFATDINPEQSALETKPVELLVAAFESSSAIGSWSSDTDDEGIIDLGYSDASTRDEGLTVSSQAYSHEGTNRDRTIARKENSNFLQADQTEADLVRVLHIPDEARQNYSTIAEIRQRWLPRNDEIHECAIFPPDIHCFISSFAA</sequence>
<accession>A0A7J7IQI4</accession>
<protein>
    <submittedName>
        <fullName evidence="1">Uncharacterized protein</fullName>
    </submittedName>
</protein>
<gene>
    <name evidence="1" type="ORF">F1559_002177</name>
</gene>